<reference evidence="2" key="1">
    <citation type="submission" date="2017-02" db="UniProtKB">
        <authorList>
            <consortium name="WormBaseParasite"/>
        </authorList>
    </citation>
    <scope>IDENTIFICATION</scope>
</reference>
<organism evidence="1 2">
    <name type="scientific">Ascaris lumbricoides</name>
    <name type="common">Giant roundworm</name>
    <dbReference type="NCBI Taxonomy" id="6252"/>
    <lineage>
        <taxon>Eukaryota</taxon>
        <taxon>Metazoa</taxon>
        <taxon>Ecdysozoa</taxon>
        <taxon>Nematoda</taxon>
        <taxon>Chromadorea</taxon>
        <taxon>Rhabditida</taxon>
        <taxon>Spirurina</taxon>
        <taxon>Ascaridomorpha</taxon>
        <taxon>Ascaridoidea</taxon>
        <taxon>Ascarididae</taxon>
        <taxon>Ascaris</taxon>
    </lineage>
</organism>
<evidence type="ECO:0000313" key="1">
    <source>
        <dbReference type="Proteomes" id="UP000036681"/>
    </source>
</evidence>
<evidence type="ECO:0000313" key="2">
    <source>
        <dbReference type="WBParaSite" id="ALUE_0000040101-mRNA-1"/>
    </source>
</evidence>
<keyword evidence="1" id="KW-1185">Reference proteome</keyword>
<proteinExistence type="predicted"/>
<dbReference type="WBParaSite" id="ALUE_0000040101-mRNA-1">
    <property type="protein sequence ID" value="ALUE_0000040101-mRNA-1"/>
    <property type="gene ID" value="ALUE_0000040101"/>
</dbReference>
<name>A0A0M3HFV6_ASCLU</name>
<accession>A0A0M3HFV6</accession>
<sequence length="79" mass="8437">MLNCRITRKPVPQSACNYLARQIAPFEATALAIASSALSVVSRAPGCMDTAKCSGCTSTTEGLLDISILQRAFSIVWMQ</sequence>
<dbReference type="AlphaFoldDB" id="A0A0M3HFV6"/>
<protein>
    <submittedName>
        <fullName evidence="2">Nuclear receptor domain-containing protein</fullName>
    </submittedName>
</protein>
<dbReference type="Proteomes" id="UP000036681">
    <property type="component" value="Unplaced"/>
</dbReference>